<comment type="caution">
    <text evidence="1">The sequence shown here is derived from an EMBL/GenBank/DDBJ whole genome shotgun (WGS) entry which is preliminary data.</text>
</comment>
<reference evidence="1" key="1">
    <citation type="submission" date="2021-01" db="EMBL/GenBank/DDBJ databases">
        <authorList>
            <consortium name="Genoscope - CEA"/>
            <person name="William W."/>
        </authorList>
    </citation>
    <scope>NUCLEOTIDE SEQUENCE</scope>
</reference>
<sequence length="185" mass="22006">MQFYSDNFIKITLKQLFSITQSQMGYRITYSANLQYPLHLSKLIAETKYMLYIFQHRSRQQSVRKKRFDRSASYYYILIVNQRTVSKIFVKNIANFDLLQNSFVITVDEIKSQIDLKLQLFQIAIILQIHLKQWDDYKIKLKYSKIETLNLSQKATGQKFTEYAPRQSNLLINQLTVVFGSYDQT</sequence>
<organism evidence="1 2">
    <name type="scientific">Paramecium sonneborni</name>
    <dbReference type="NCBI Taxonomy" id="65129"/>
    <lineage>
        <taxon>Eukaryota</taxon>
        <taxon>Sar</taxon>
        <taxon>Alveolata</taxon>
        <taxon>Ciliophora</taxon>
        <taxon>Intramacronucleata</taxon>
        <taxon>Oligohymenophorea</taxon>
        <taxon>Peniculida</taxon>
        <taxon>Parameciidae</taxon>
        <taxon>Paramecium</taxon>
    </lineage>
</organism>
<dbReference type="Proteomes" id="UP000692954">
    <property type="component" value="Unassembled WGS sequence"/>
</dbReference>
<proteinExistence type="predicted"/>
<evidence type="ECO:0000313" key="1">
    <source>
        <dbReference type="EMBL" id="CAD8116134.1"/>
    </source>
</evidence>
<keyword evidence="2" id="KW-1185">Reference proteome</keyword>
<accession>A0A8S1QLQ7</accession>
<evidence type="ECO:0000313" key="2">
    <source>
        <dbReference type="Proteomes" id="UP000692954"/>
    </source>
</evidence>
<dbReference type="EMBL" id="CAJJDN010000110">
    <property type="protein sequence ID" value="CAD8116134.1"/>
    <property type="molecule type" value="Genomic_DNA"/>
</dbReference>
<name>A0A8S1QLQ7_9CILI</name>
<protein>
    <submittedName>
        <fullName evidence="1">Uncharacterized protein</fullName>
    </submittedName>
</protein>
<gene>
    <name evidence="1" type="ORF">PSON_ATCC_30995.1.T1100058</name>
</gene>
<dbReference type="AlphaFoldDB" id="A0A8S1QLQ7"/>